<gene>
    <name evidence="2" type="ORF">QVN81_11250</name>
    <name evidence="3" type="ORF">QVN84_11460</name>
</gene>
<feature type="chain" id="PRO_5043790321" evidence="1">
    <location>
        <begin position="24"/>
        <end position="679"/>
    </location>
</feature>
<reference evidence="3" key="2">
    <citation type="submission" date="2023-08" db="EMBL/GenBank/DDBJ databases">
        <title>Identification and characterization of horizontal gene transfer across gut microbiota members of farm animals based on homology search.</title>
        <authorList>
            <person name="Schwarzerova J."/>
            <person name="Nykrynova M."/>
            <person name="Jureckova K."/>
            <person name="Cejkova D."/>
            <person name="Rychlik I."/>
        </authorList>
    </citation>
    <scope>NUCLEOTIDE SEQUENCE</scope>
    <source>
        <strain evidence="3">ET15</strain>
        <strain evidence="2">ET37</strain>
    </source>
</reference>
<reference evidence="3" key="1">
    <citation type="submission" date="2023-06" db="EMBL/GenBank/DDBJ databases">
        <authorList>
            <person name="Zeman M."/>
            <person name="Kubasova T."/>
            <person name="Jahodarova E."/>
            <person name="Nykrynova M."/>
            <person name="Rychlik I."/>
        </authorList>
    </citation>
    <scope>NUCLEOTIDE SEQUENCE</scope>
    <source>
        <strain evidence="3">ET15</strain>
        <strain evidence="2">ET37</strain>
    </source>
</reference>
<evidence type="ECO:0000313" key="3">
    <source>
        <dbReference type="EMBL" id="MDN0026127.1"/>
    </source>
</evidence>
<dbReference type="InterPro" id="IPR043741">
    <property type="entry name" value="DUF5686"/>
</dbReference>
<evidence type="ECO:0000256" key="1">
    <source>
        <dbReference type="SAM" id="SignalP"/>
    </source>
</evidence>
<dbReference type="Pfam" id="PF18939">
    <property type="entry name" value="DUF5686"/>
    <property type="match status" value="2"/>
</dbReference>
<dbReference type="Proteomes" id="UP001167831">
    <property type="component" value="Unassembled WGS sequence"/>
</dbReference>
<proteinExistence type="predicted"/>
<dbReference type="RefSeq" id="WP_289826084.1">
    <property type="nucleotide sequence ID" value="NZ_JAUEIE010000014.1"/>
</dbReference>
<comment type="caution">
    <text evidence="3">The sequence shown here is derived from an EMBL/GenBank/DDBJ whole genome shotgun (WGS) entry which is preliminary data.</text>
</comment>
<dbReference type="AlphaFoldDB" id="A0AAW7JXP8"/>
<evidence type="ECO:0000313" key="4">
    <source>
        <dbReference type="Proteomes" id="UP001167831"/>
    </source>
</evidence>
<accession>A0AAW7JXP8</accession>
<feature type="signal peptide" evidence="1">
    <location>
        <begin position="1"/>
        <end position="23"/>
    </location>
</feature>
<sequence length="679" mass="78343">MDTVRGYIITLLMLCLAPRPAMASQKDDALLMKRVFAYAAAMDSVRMAPAELYSYMKFGIRTRRRNAILMAIPSMYAVAHGGKREYVGESYSRMVFRSMDDMDVKTILSRSTIPRSKTIMPTVLKYLIPDVYGELLIDNNILSPFYRRNRRYYRYRVSRRKDGTARIEFSPKLDNTRLVKGSATVDPTAGRILAMYVEGEYDMVKFHMDIQMGEHGVRTLIPERCGLTARFRFLGNDISVDYTSMHGLPRLITDTIAGKGDTAMLNRIRPEELSPHELRLFNEYESGKAAAAADTASRRKKRTLTEKLWDNVGEHLFGRIKSDFGNNRQGHFRVSPLLNPLYLGYSGRKGLVYKFDLRANYYFSSNHLISARFKAGYSFKQKRFYFELPLNYYFDRGRNGYIQLKVGNGNRISNTRVLKTVNNMFGDSIAAGLKSMTYFNDFNMRLVGHYDLSRKLSMMAGLSVHRRSALHEKAYDRLGMPSTYTSAAPVVEVEYRPMGFGGPVLTLNYERSIKGLLGASMEYERYEADGQYIWNISALQSLQMRAGAGFYSHRGEDRFFLDYSNFHENNLPGGWYDDWACDFELLNSNWYNSSQYYVRANITYESPLMILAWIPWAGRFMEKERIYVNALTVKDLHPYMEYGYGFATRLFSTGIFVSQKNGKFDGIGFRFGVELFRQW</sequence>
<dbReference type="Proteomes" id="UP001168478">
    <property type="component" value="Unassembled WGS sequence"/>
</dbReference>
<dbReference type="EMBL" id="JAUEIE010000014">
    <property type="protein sequence ID" value="MDN0023588.1"/>
    <property type="molecule type" value="Genomic_DNA"/>
</dbReference>
<keyword evidence="1" id="KW-0732">Signal</keyword>
<protein>
    <submittedName>
        <fullName evidence="3">DUF5686 family protein</fullName>
    </submittedName>
</protein>
<evidence type="ECO:0000313" key="5">
    <source>
        <dbReference type="Proteomes" id="UP001168478"/>
    </source>
</evidence>
<keyword evidence="4" id="KW-1185">Reference proteome</keyword>
<dbReference type="EMBL" id="JAUEIF010000012">
    <property type="protein sequence ID" value="MDN0026127.1"/>
    <property type="molecule type" value="Genomic_DNA"/>
</dbReference>
<name>A0AAW7JXP8_9BACT</name>
<evidence type="ECO:0000313" key="2">
    <source>
        <dbReference type="EMBL" id="MDN0023588.1"/>
    </source>
</evidence>
<organism evidence="3 5">
    <name type="scientific">Leyella lascolaii</name>
    <dbReference type="NCBI Taxonomy" id="1776379"/>
    <lineage>
        <taxon>Bacteria</taxon>
        <taxon>Pseudomonadati</taxon>
        <taxon>Bacteroidota</taxon>
        <taxon>Bacteroidia</taxon>
        <taxon>Bacteroidales</taxon>
        <taxon>Prevotellaceae</taxon>
        <taxon>Leyella</taxon>
    </lineage>
</organism>